<protein>
    <recommendedName>
        <fullName evidence="2">DUF8052 domain-containing protein</fullName>
    </recommendedName>
</protein>
<proteinExistence type="predicted"/>
<dbReference type="Proteomes" id="UP000017840">
    <property type="component" value="Unassembled WGS sequence"/>
</dbReference>
<feature type="region of interest" description="Disordered" evidence="1">
    <location>
        <begin position="1"/>
        <end position="33"/>
    </location>
</feature>
<dbReference type="STRING" id="1324957.K933_03560"/>
<evidence type="ECO:0000259" key="2">
    <source>
        <dbReference type="Pfam" id="PF26226"/>
    </source>
</evidence>
<dbReference type="RefSeq" id="WP_023393303.1">
    <property type="nucleotide sequence ID" value="NZ_ASGZ01000008.1"/>
</dbReference>
<gene>
    <name evidence="3" type="ORF">K933_03560</name>
</gene>
<dbReference type="OrthoDB" id="210068at2157"/>
<evidence type="ECO:0000313" key="4">
    <source>
        <dbReference type="Proteomes" id="UP000017840"/>
    </source>
</evidence>
<organism evidence="3 4">
    <name type="scientific">Candidatus Halobonum tyrrellensis G22</name>
    <dbReference type="NCBI Taxonomy" id="1324957"/>
    <lineage>
        <taxon>Archaea</taxon>
        <taxon>Methanobacteriati</taxon>
        <taxon>Methanobacteriota</taxon>
        <taxon>Stenosarchaea group</taxon>
        <taxon>Halobacteria</taxon>
        <taxon>Halobacteriales</taxon>
        <taxon>Haloferacaceae</taxon>
        <taxon>Candidatus Halobonum</taxon>
    </lineage>
</organism>
<comment type="caution">
    <text evidence="3">The sequence shown here is derived from an EMBL/GenBank/DDBJ whole genome shotgun (WGS) entry which is preliminary data.</text>
</comment>
<dbReference type="AlphaFoldDB" id="V4J2G7"/>
<dbReference type="EMBL" id="ASGZ01000008">
    <property type="protein sequence ID" value="ESP89602.1"/>
    <property type="molecule type" value="Genomic_DNA"/>
</dbReference>
<dbReference type="Pfam" id="PF26226">
    <property type="entry name" value="DUF8052"/>
    <property type="match status" value="1"/>
</dbReference>
<feature type="compositionally biased region" description="Basic and acidic residues" evidence="1">
    <location>
        <begin position="11"/>
        <end position="28"/>
    </location>
</feature>
<reference evidence="3 4" key="1">
    <citation type="journal article" date="2013" name="Genome Announc.">
        <title>Draft Genome Sequence of 'Candidatus Halobonum tyrrellensis' Strain G22, Isolated from the Hypersaline Waters of Lake Tyrrell, Australia.</title>
        <authorList>
            <person name="Ugalde J.A."/>
            <person name="Narasingarao P."/>
            <person name="Kuo S."/>
            <person name="Podell S."/>
            <person name="Allen E.E."/>
        </authorList>
    </citation>
    <scope>NUCLEOTIDE SEQUENCE [LARGE SCALE GENOMIC DNA]</scope>
    <source>
        <strain evidence="3 4">G22</strain>
    </source>
</reference>
<sequence length="215" mass="24352">MADDATETAGDPERPDPVGGRDRPERPADVPTWDDEFLDRASDRLLFNYDLARDETVGGERFDLTGEMRVDSRKQFLHESLTYANHHADEYLFARRVDGVTVADLERLVELGHELADERITPDEEHYGTDLSFVLVAPTIPEAVREFVLGFRERQLLAFGYYGHYEVNLGVVAPDDEEAVASREADVVAAFTPWDDVPDRRSDGFLARVRRALGR</sequence>
<accession>V4J2G7</accession>
<dbReference type="eggNOG" id="arCOG04724">
    <property type="taxonomic scope" value="Archaea"/>
</dbReference>
<evidence type="ECO:0000313" key="3">
    <source>
        <dbReference type="EMBL" id="ESP89602.1"/>
    </source>
</evidence>
<dbReference type="InterPro" id="IPR058365">
    <property type="entry name" value="DUF8052"/>
</dbReference>
<name>V4J2G7_9EURY</name>
<evidence type="ECO:0000256" key="1">
    <source>
        <dbReference type="SAM" id="MobiDB-lite"/>
    </source>
</evidence>
<keyword evidence="4" id="KW-1185">Reference proteome</keyword>
<feature type="domain" description="DUF8052" evidence="2">
    <location>
        <begin position="35"/>
        <end position="192"/>
    </location>
</feature>